<dbReference type="PANTHER" id="PTHR31744">
    <property type="entry name" value="PROTEIN CUP-SHAPED COTYLEDON 2-RELATED"/>
    <property type="match status" value="1"/>
</dbReference>
<keyword evidence="7" id="KW-1185">Reference proteome</keyword>
<dbReference type="Proteomes" id="UP000436088">
    <property type="component" value="Unassembled WGS sequence"/>
</dbReference>
<dbReference type="Pfam" id="PF02365">
    <property type="entry name" value="NAM"/>
    <property type="match status" value="1"/>
</dbReference>
<keyword evidence="1" id="KW-0805">Transcription regulation</keyword>
<evidence type="ECO:0000313" key="6">
    <source>
        <dbReference type="EMBL" id="KAE8669657.1"/>
    </source>
</evidence>
<protein>
    <submittedName>
        <fullName evidence="6">NAC domain-containing protein 21/22</fullName>
    </submittedName>
</protein>
<dbReference type="PANTHER" id="PTHR31744:SF96">
    <property type="entry name" value="NAC DOMAIN-CONTAINING PROTEIN 21_22"/>
    <property type="match status" value="1"/>
</dbReference>
<name>A0A6A2YB83_HIBSY</name>
<evidence type="ECO:0000256" key="4">
    <source>
        <dbReference type="ARBA" id="ARBA00023242"/>
    </source>
</evidence>
<evidence type="ECO:0000256" key="2">
    <source>
        <dbReference type="ARBA" id="ARBA00023125"/>
    </source>
</evidence>
<dbReference type="AlphaFoldDB" id="A0A6A2YB83"/>
<organism evidence="6 7">
    <name type="scientific">Hibiscus syriacus</name>
    <name type="common">Rose of Sharon</name>
    <dbReference type="NCBI Taxonomy" id="106335"/>
    <lineage>
        <taxon>Eukaryota</taxon>
        <taxon>Viridiplantae</taxon>
        <taxon>Streptophyta</taxon>
        <taxon>Embryophyta</taxon>
        <taxon>Tracheophyta</taxon>
        <taxon>Spermatophyta</taxon>
        <taxon>Magnoliopsida</taxon>
        <taxon>eudicotyledons</taxon>
        <taxon>Gunneridae</taxon>
        <taxon>Pentapetalae</taxon>
        <taxon>rosids</taxon>
        <taxon>malvids</taxon>
        <taxon>Malvales</taxon>
        <taxon>Malvaceae</taxon>
        <taxon>Malvoideae</taxon>
        <taxon>Hibiscus</taxon>
    </lineage>
</organism>
<dbReference type="FunFam" id="2.170.150.80:FF:000006">
    <property type="entry name" value="NAC domain-containing protein 100-like"/>
    <property type="match status" value="1"/>
</dbReference>
<reference evidence="6" key="1">
    <citation type="submission" date="2019-09" db="EMBL/GenBank/DDBJ databases">
        <title>Draft genome information of white flower Hibiscus syriacus.</title>
        <authorList>
            <person name="Kim Y.-M."/>
        </authorList>
    </citation>
    <scope>NUCLEOTIDE SEQUENCE [LARGE SCALE GENOMIC DNA]</scope>
    <source>
        <strain evidence="6">YM2019G1</strain>
    </source>
</reference>
<dbReference type="SUPFAM" id="SSF101941">
    <property type="entry name" value="NAC domain"/>
    <property type="match status" value="1"/>
</dbReference>
<gene>
    <name evidence="6" type="ORF">F3Y22_tig00112226pilonHSYRG00067</name>
</gene>
<evidence type="ECO:0000256" key="1">
    <source>
        <dbReference type="ARBA" id="ARBA00023015"/>
    </source>
</evidence>
<dbReference type="InterPro" id="IPR003441">
    <property type="entry name" value="NAC-dom"/>
</dbReference>
<sequence>MSNISLVEAKLPPGFRFHPRDEELVCDYLMKKVASIDTLQLMIEVDLNKCEPWDIPERAAVGGKEWYFYSKRDRKYATGVRTNRATCSGYWKATGKDRAVLSKGKLAGMRKTLVFYKGRAPNGTKTDWVMHEFRLEDPFSPPNISTLREDWVLCRVLHKTRETTTTTNPRSMGICSDDTSSSSLPPLMDPYTISYQIRPSSDEQVPCFSTMLSTQKPSFNDMQALSVHAKTQTSLSSSSIEHHHHQQQQQQMIPTTIDNNIISCLDSFPNDKTVIKDALSNLSQLDTYLNVKGSTSFDEVSHSDQSYLSGMWDCPTFGIN</sequence>
<keyword evidence="3" id="KW-0804">Transcription</keyword>
<comment type="caution">
    <text evidence="6">The sequence shown here is derived from an EMBL/GenBank/DDBJ whole genome shotgun (WGS) entry which is preliminary data.</text>
</comment>
<evidence type="ECO:0000256" key="3">
    <source>
        <dbReference type="ARBA" id="ARBA00023163"/>
    </source>
</evidence>
<dbReference type="OrthoDB" id="744205at2759"/>
<keyword evidence="4" id="KW-0539">Nucleus</keyword>
<keyword evidence="2" id="KW-0238">DNA-binding</keyword>
<feature type="domain" description="NAC" evidence="5">
    <location>
        <begin position="11"/>
        <end position="159"/>
    </location>
</feature>
<dbReference type="GO" id="GO:0000976">
    <property type="term" value="F:transcription cis-regulatory region binding"/>
    <property type="evidence" value="ECO:0007669"/>
    <property type="project" value="UniProtKB-ARBA"/>
</dbReference>
<proteinExistence type="predicted"/>
<evidence type="ECO:0000313" key="7">
    <source>
        <dbReference type="Proteomes" id="UP000436088"/>
    </source>
</evidence>
<dbReference type="PROSITE" id="PS51005">
    <property type="entry name" value="NAC"/>
    <property type="match status" value="1"/>
</dbReference>
<dbReference type="EMBL" id="VEPZ02001523">
    <property type="protein sequence ID" value="KAE8669657.1"/>
    <property type="molecule type" value="Genomic_DNA"/>
</dbReference>
<evidence type="ECO:0000259" key="5">
    <source>
        <dbReference type="PROSITE" id="PS51005"/>
    </source>
</evidence>
<accession>A0A6A2YB83</accession>
<dbReference type="Gene3D" id="2.170.150.80">
    <property type="entry name" value="NAC domain"/>
    <property type="match status" value="1"/>
</dbReference>
<dbReference type="InterPro" id="IPR036093">
    <property type="entry name" value="NAC_dom_sf"/>
</dbReference>
<dbReference type="GO" id="GO:0006355">
    <property type="term" value="P:regulation of DNA-templated transcription"/>
    <property type="evidence" value="ECO:0007669"/>
    <property type="project" value="InterPro"/>
</dbReference>